<organism evidence="16 17">
    <name type="scientific">Plasmodiophora brassicae</name>
    <name type="common">Clubroot disease agent</name>
    <dbReference type="NCBI Taxonomy" id="37360"/>
    <lineage>
        <taxon>Eukaryota</taxon>
        <taxon>Sar</taxon>
        <taxon>Rhizaria</taxon>
        <taxon>Endomyxa</taxon>
        <taxon>Phytomyxea</taxon>
        <taxon>Plasmodiophorida</taxon>
        <taxon>Plasmodiophoridae</taxon>
        <taxon>Plasmodiophora</taxon>
    </lineage>
</organism>
<keyword evidence="6" id="KW-0479">Metal-binding</keyword>
<keyword evidence="8" id="KW-0256">Endoplasmic reticulum</keyword>
<gene>
    <name evidence="16" type="ORF">PLBR_LOCUS7293</name>
</gene>
<keyword evidence="7" id="KW-0378">Hydrolase</keyword>
<feature type="transmembrane region" description="Helical" evidence="14">
    <location>
        <begin position="432"/>
        <end position="455"/>
    </location>
</feature>
<comment type="similarity">
    <text evidence="3">Belongs to the peptidase M28 family.</text>
</comment>
<dbReference type="SUPFAM" id="SSF53187">
    <property type="entry name" value="Zn-dependent exopeptidases"/>
    <property type="match status" value="1"/>
</dbReference>
<dbReference type="Proteomes" id="UP000290189">
    <property type="component" value="Unassembled WGS sequence"/>
</dbReference>
<keyword evidence="9" id="KW-0862">Zinc</keyword>
<evidence type="ECO:0000256" key="8">
    <source>
        <dbReference type="ARBA" id="ARBA00022824"/>
    </source>
</evidence>
<dbReference type="PANTHER" id="PTHR12147">
    <property type="entry name" value="METALLOPEPTIDASE M28 FAMILY MEMBER"/>
    <property type="match status" value="1"/>
</dbReference>
<dbReference type="InterPro" id="IPR045175">
    <property type="entry name" value="M28_fam"/>
</dbReference>
<dbReference type="GO" id="GO:0046872">
    <property type="term" value="F:metal ion binding"/>
    <property type="evidence" value="ECO:0007669"/>
    <property type="project" value="UniProtKB-KW"/>
</dbReference>
<evidence type="ECO:0000313" key="17">
    <source>
        <dbReference type="Proteomes" id="UP000290189"/>
    </source>
</evidence>
<name>A0A3P3YIR0_PLABS</name>
<evidence type="ECO:0000256" key="3">
    <source>
        <dbReference type="ARBA" id="ARBA00010918"/>
    </source>
</evidence>
<geneLocation type="mitochondrion" evidence="16"/>
<keyword evidence="11" id="KW-0482">Metalloprotease</keyword>
<comment type="subcellular location">
    <subcellularLocation>
        <location evidence="2">Endoplasmic reticulum membrane</location>
        <topology evidence="2">Multi-pass membrane protein</topology>
    </subcellularLocation>
</comment>
<evidence type="ECO:0000256" key="9">
    <source>
        <dbReference type="ARBA" id="ARBA00022833"/>
    </source>
</evidence>
<accession>A0A3P3YIR0</accession>
<reference evidence="16 17" key="1">
    <citation type="submission" date="2018-03" db="EMBL/GenBank/DDBJ databases">
        <authorList>
            <person name="Fogelqvist J."/>
        </authorList>
    </citation>
    <scope>NUCLEOTIDE SEQUENCE [LARGE SCALE GENOMIC DNA]</scope>
</reference>
<evidence type="ECO:0000259" key="15">
    <source>
        <dbReference type="Pfam" id="PF04389"/>
    </source>
</evidence>
<evidence type="ECO:0000256" key="11">
    <source>
        <dbReference type="ARBA" id="ARBA00023049"/>
    </source>
</evidence>
<dbReference type="Gene3D" id="3.40.630.10">
    <property type="entry name" value="Zn peptidases"/>
    <property type="match status" value="1"/>
</dbReference>
<evidence type="ECO:0000256" key="5">
    <source>
        <dbReference type="ARBA" id="ARBA00022692"/>
    </source>
</evidence>
<dbReference type="InterPro" id="IPR007484">
    <property type="entry name" value="Peptidase_M28"/>
</dbReference>
<evidence type="ECO:0000256" key="1">
    <source>
        <dbReference type="ARBA" id="ARBA00001947"/>
    </source>
</evidence>
<keyword evidence="10 14" id="KW-1133">Transmembrane helix</keyword>
<proteinExistence type="inferred from homology"/>
<dbReference type="AlphaFoldDB" id="A0A3P3YIR0"/>
<feature type="transmembrane region" description="Helical" evidence="14">
    <location>
        <begin position="396"/>
        <end position="420"/>
    </location>
</feature>
<sequence length="586" mass="63773">MELDAGGALRSRRRLGAVYADRVKAPALKESLVGDTTANARTDHDVDEQRGQLLVGVLMIAPVLIVQFLLHYRLPVVVPVDGPPSVFSEGRALQHLRVLCDEIGPRPIGSAANSIATPAYLTEHVRKIALDAHPNIAIEYDLQETTGSFNVQYRGFLNLTNGYVRVKNFVVRLSRNDIPESKTHAMMLGTHTDSYPHTVGASDAGAPVAILLEVMRALAVAPGDLAHSVIFVFNGGEEFGLQASHGFICCHPWAKSIRGFINLDAGGVGGREGLIQTGPNNYWIAKAYAEAAPHPHADVVGQDLFGSGVVPSDTDFRVYAENGNIGGLDMLYYENSWLYHTKHDTIDAITPGSLQHTGDNVLSTIRHIMESQLFLNLNEDGDEIKQPAVYFTLKPFGYMICVTGRTAMQIEWIAIIWTLAYYARWAMSRKSVAIACAEVVSSVVGVTIIFSSAVLTAGMVAFILAYVASAPLSWLSYPLAAVLLFSSADSSIESVALDGLPIDLPATQTVERGSDQRSSYFVRTVAGDGRPFRLLLSIPLGARIRLRFEATTFGAPTEDLQFIEQHLGRHSAGTLMWLSIYGSWTF</sequence>
<evidence type="ECO:0000256" key="10">
    <source>
        <dbReference type="ARBA" id="ARBA00022989"/>
    </source>
</evidence>
<protein>
    <recommendedName>
        <fullName evidence="15">Peptidase M28 domain-containing protein</fullName>
    </recommendedName>
</protein>
<comment type="cofactor">
    <cofactor evidence="1">
        <name>Zn(2+)</name>
        <dbReference type="ChEBI" id="CHEBI:29105"/>
    </cofactor>
</comment>
<keyword evidence="4" id="KW-0645">Protease</keyword>
<dbReference type="CDD" id="cd03875">
    <property type="entry name" value="M28_Fxna_like"/>
    <property type="match status" value="1"/>
</dbReference>
<evidence type="ECO:0000256" key="7">
    <source>
        <dbReference type="ARBA" id="ARBA00022801"/>
    </source>
</evidence>
<keyword evidence="12 14" id="KW-0472">Membrane</keyword>
<dbReference type="GO" id="GO:0006508">
    <property type="term" value="P:proteolysis"/>
    <property type="evidence" value="ECO:0007669"/>
    <property type="project" value="UniProtKB-KW"/>
</dbReference>
<dbReference type="FunFam" id="3.40.630.10:FF:000008">
    <property type="entry name" value="Endoplasmic reticulum metallopeptidase 1"/>
    <property type="match status" value="1"/>
</dbReference>
<evidence type="ECO:0000256" key="12">
    <source>
        <dbReference type="ARBA" id="ARBA00023136"/>
    </source>
</evidence>
<dbReference type="GO" id="GO:0008235">
    <property type="term" value="F:metalloexopeptidase activity"/>
    <property type="evidence" value="ECO:0007669"/>
    <property type="project" value="InterPro"/>
</dbReference>
<dbReference type="PANTHER" id="PTHR12147:SF22">
    <property type="entry name" value="ENDOPLASMIC RETICULUM METALLOPEPTIDASE 1"/>
    <property type="match status" value="1"/>
</dbReference>
<keyword evidence="16" id="KW-0496">Mitochondrion</keyword>
<dbReference type="EMBL" id="OVEO01000013">
    <property type="protein sequence ID" value="SPR00078.1"/>
    <property type="molecule type" value="Genomic_DNA"/>
</dbReference>
<evidence type="ECO:0000256" key="14">
    <source>
        <dbReference type="SAM" id="Phobius"/>
    </source>
</evidence>
<keyword evidence="5 14" id="KW-0812">Transmembrane</keyword>
<evidence type="ECO:0000256" key="6">
    <source>
        <dbReference type="ARBA" id="ARBA00022723"/>
    </source>
</evidence>
<evidence type="ECO:0000313" key="16">
    <source>
        <dbReference type="EMBL" id="SPR00078.1"/>
    </source>
</evidence>
<feature type="domain" description="Peptidase M28" evidence="15">
    <location>
        <begin position="180"/>
        <end position="364"/>
    </location>
</feature>
<evidence type="ECO:0000256" key="2">
    <source>
        <dbReference type="ARBA" id="ARBA00004477"/>
    </source>
</evidence>
<dbReference type="Pfam" id="PF04389">
    <property type="entry name" value="Peptidase_M28"/>
    <property type="match status" value="1"/>
</dbReference>
<evidence type="ECO:0000256" key="4">
    <source>
        <dbReference type="ARBA" id="ARBA00022670"/>
    </source>
</evidence>
<dbReference type="InterPro" id="IPR048024">
    <property type="entry name" value="Fxna-like_M28_dom"/>
</dbReference>
<dbReference type="GO" id="GO:0005789">
    <property type="term" value="C:endoplasmic reticulum membrane"/>
    <property type="evidence" value="ECO:0007669"/>
    <property type="project" value="UniProtKB-SubCell"/>
</dbReference>
<evidence type="ECO:0000256" key="13">
    <source>
        <dbReference type="ARBA" id="ARBA00023180"/>
    </source>
</evidence>
<keyword evidence="13" id="KW-0325">Glycoprotein</keyword>